<evidence type="ECO:0000256" key="7">
    <source>
        <dbReference type="ARBA" id="ARBA00022946"/>
    </source>
</evidence>
<dbReference type="EMBL" id="AAKN02019055">
    <property type="status" value="NOT_ANNOTATED_CDS"/>
    <property type="molecule type" value="Genomic_DNA"/>
</dbReference>
<dbReference type="CTD" id="64216"/>
<reference evidence="15" key="1">
    <citation type="journal article" date="2011" name="Nature">
        <title>A high-resolution map of human evolutionary constraint using 29 mammals.</title>
        <authorList>
            <person name="Lindblad-Toh K."/>
            <person name="Garber M."/>
            <person name="Zuk O."/>
            <person name="Lin M.F."/>
            <person name="Parker B.J."/>
            <person name="Washietl S."/>
            <person name="Kheradpour P."/>
            <person name="Ernst J."/>
            <person name="Jordan G."/>
            <person name="Mauceli E."/>
            <person name="Ward L.D."/>
            <person name="Lowe C.B."/>
            <person name="Holloway A.K."/>
            <person name="Clamp M."/>
            <person name="Gnerre S."/>
            <person name="Alfoldi J."/>
            <person name="Beal K."/>
            <person name="Chang J."/>
            <person name="Clawson H."/>
            <person name="Cuff J."/>
            <person name="Di Palma F."/>
            <person name="Fitzgerald S."/>
            <person name="Flicek P."/>
            <person name="Guttman M."/>
            <person name="Hubisz M.J."/>
            <person name="Jaffe D.B."/>
            <person name="Jungreis I."/>
            <person name="Kent W.J."/>
            <person name="Kostka D."/>
            <person name="Lara M."/>
            <person name="Martins A.L."/>
            <person name="Massingham T."/>
            <person name="Moltke I."/>
            <person name="Raney B.J."/>
            <person name="Rasmussen M.D."/>
            <person name="Robinson J."/>
            <person name="Stark A."/>
            <person name="Vilella A.J."/>
            <person name="Wen J."/>
            <person name="Xie X."/>
            <person name="Zody M.C."/>
            <person name="Baldwin J."/>
            <person name="Bloom T."/>
            <person name="Chin C.W."/>
            <person name="Heiman D."/>
            <person name="Nicol R."/>
            <person name="Nusbaum C."/>
            <person name="Young S."/>
            <person name="Wilkinson J."/>
            <person name="Worley K.C."/>
            <person name="Kovar C.L."/>
            <person name="Muzny D.M."/>
            <person name="Gibbs R.A."/>
            <person name="Cree A."/>
            <person name="Dihn H.H."/>
            <person name="Fowler G."/>
            <person name="Jhangiani S."/>
            <person name="Joshi V."/>
            <person name="Lee S."/>
            <person name="Lewis L.R."/>
            <person name="Nazareth L.V."/>
            <person name="Okwuonu G."/>
            <person name="Santibanez J."/>
            <person name="Warren W.C."/>
            <person name="Mardis E.R."/>
            <person name="Weinstock G.M."/>
            <person name="Wilson R.K."/>
            <person name="Delehaunty K."/>
            <person name="Dooling D."/>
            <person name="Fronik C."/>
            <person name="Fulton L."/>
            <person name="Fulton B."/>
            <person name="Graves T."/>
            <person name="Minx P."/>
            <person name="Sodergren E."/>
            <person name="Birney E."/>
            <person name="Margulies E.H."/>
            <person name="Herrero J."/>
            <person name="Green E.D."/>
            <person name="Haussler D."/>
            <person name="Siepel A."/>
            <person name="Goldman N."/>
            <person name="Pollard K.S."/>
            <person name="Pedersen J.S."/>
            <person name="Lander E.S."/>
            <person name="Kellis M."/>
        </authorList>
    </citation>
    <scope>NUCLEOTIDE SEQUENCE [LARGE SCALE GENOMIC DNA]</scope>
    <source>
        <strain evidence="15">2N</strain>
    </source>
</reference>
<reference evidence="14" key="3">
    <citation type="submission" date="2025-09" db="UniProtKB">
        <authorList>
            <consortium name="Ensembl"/>
        </authorList>
    </citation>
    <scope>IDENTIFICATION</scope>
    <source>
        <strain evidence="14">2N</strain>
    </source>
</reference>
<dbReference type="InterPro" id="IPR001737">
    <property type="entry name" value="KsgA/Erm"/>
</dbReference>
<dbReference type="PANTHER" id="PTHR11727:SF13">
    <property type="entry name" value="DIMETHYLADENOSINE TRANSFERASE 2, MITOCHONDRIAL"/>
    <property type="match status" value="1"/>
</dbReference>
<sequence length="392" mass="45020">MWGPATVLPSRLTLSVLPGAGRFCFWRFGAAMRKDLAVPRRGLSSSCPQPLRHRELKQLSHQRYNRLYVGKSISSPKLAATVAEILQLEEKARHEVIMECSPGRGILTKALLETGASVIALESQKNFIPHLKSLDEKRNGKLKVVHCDFFKMDPSNCNTVKPPIMLSQELFPTLGIKANSWLEDTPFKIVGMFPINNEIKALWKLLHDLYTCSSIFSYGRVEVYMFISENQFEKLIAGPTKPELYHVLSVLWQLSCEMKLLLQKVPLSLFEMYTRDGLLVQKTPVKPQNQCFIQMIPRKDLFTEYLTPINYDIFFHMMKQCFGRRSALLIQHLHSLTPCDPLTIMNKAKIKASVKPSDIYPQDFKRLFKAIECSSDDDSKWLYDRVTEEVRC</sequence>
<evidence type="ECO:0000256" key="2">
    <source>
        <dbReference type="ARBA" id="ARBA00022552"/>
    </source>
</evidence>
<feature type="binding site" evidence="11">
    <location>
        <position position="71"/>
    </location>
    <ligand>
        <name>S-adenosyl-L-methionine</name>
        <dbReference type="ChEBI" id="CHEBI:59789"/>
    </ligand>
</feature>
<dbReference type="Pfam" id="PF00398">
    <property type="entry name" value="RrnaAD"/>
    <property type="match status" value="1"/>
</dbReference>
<dbReference type="STRING" id="10141.ENSCPOP00000011905"/>
<evidence type="ECO:0000259" key="13">
    <source>
        <dbReference type="SMART" id="SM00650"/>
    </source>
</evidence>
<comment type="subcellular location">
    <subcellularLocation>
        <location evidence="1">Mitochondrion</location>
    </subcellularLocation>
</comment>
<evidence type="ECO:0000256" key="1">
    <source>
        <dbReference type="ARBA" id="ARBA00004173"/>
    </source>
</evidence>
<dbReference type="InterPro" id="IPR020598">
    <property type="entry name" value="rRNA_Ade_methylase_Trfase_N"/>
</dbReference>
<evidence type="ECO:0000256" key="11">
    <source>
        <dbReference type="PROSITE-ProRule" id="PRU01026"/>
    </source>
</evidence>
<feature type="binding site" evidence="11">
    <location>
        <position position="148"/>
    </location>
    <ligand>
        <name>S-adenosyl-L-methionine</name>
        <dbReference type="ChEBI" id="CHEBI:59789"/>
    </ligand>
</feature>
<dbReference type="GO" id="GO:0003723">
    <property type="term" value="F:RNA binding"/>
    <property type="evidence" value="ECO:0007669"/>
    <property type="project" value="UniProtKB-UniRule"/>
</dbReference>
<dbReference type="OrthoDB" id="9895503at2759"/>
<dbReference type="GeneID" id="100726959"/>
<dbReference type="RefSeq" id="XP_003474311.2">
    <property type="nucleotide sequence ID" value="XM_003474263.5"/>
</dbReference>
<evidence type="ECO:0000256" key="10">
    <source>
        <dbReference type="ARBA" id="ARBA00023163"/>
    </source>
</evidence>
<feature type="binding site" evidence="11">
    <location>
        <position position="122"/>
    </location>
    <ligand>
        <name>S-adenosyl-L-methionine</name>
        <dbReference type="ChEBI" id="CHEBI:59789"/>
    </ligand>
</feature>
<evidence type="ECO:0000313" key="14">
    <source>
        <dbReference type="Ensembl" id="ENSCPOP00000011905.3"/>
    </source>
</evidence>
<evidence type="ECO:0000256" key="12">
    <source>
        <dbReference type="RuleBase" id="RU362106"/>
    </source>
</evidence>
<evidence type="ECO:0000256" key="9">
    <source>
        <dbReference type="ARBA" id="ARBA00023128"/>
    </source>
</evidence>
<reference evidence="14" key="2">
    <citation type="submission" date="2025-08" db="UniProtKB">
        <authorList>
            <consortium name="Ensembl"/>
        </authorList>
    </citation>
    <scope>IDENTIFICATION</scope>
    <source>
        <strain evidence="14">2N</strain>
    </source>
</reference>
<dbReference type="InParanoid" id="H0VN90"/>
<dbReference type="PROSITE" id="PS51689">
    <property type="entry name" value="SAM_RNA_A_N6_MT"/>
    <property type="match status" value="1"/>
</dbReference>
<keyword evidence="6 11" id="KW-0694">RNA-binding</keyword>
<evidence type="ECO:0000256" key="6">
    <source>
        <dbReference type="ARBA" id="ARBA00022884"/>
    </source>
</evidence>
<dbReference type="GO" id="GO:0000179">
    <property type="term" value="F:rRNA (adenine-N6,N6-)-dimethyltransferase activity"/>
    <property type="evidence" value="ECO:0007669"/>
    <property type="project" value="UniProtKB-UniRule"/>
</dbReference>
<evidence type="ECO:0000256" key="4">
    <source>
        <dbReference type="ARBA" id="ARBA00022679"/>
    </source>
</evidence>
<dbReference type="VEuPathDB" id="HostDB:ENSCPOG00000013225"/>
<dbReference type="Ensembl" id="ENSCPOT00000013352.3">
    <property type="protein sequence ID" value="ENSCPOP00000011905.3"/>
    <property type="gene ID" value="ENSCPOG00000013225.4"/>
</dbReference>
<evidence type="ECO:0000256" key="5">
    <source>
        <dbReference type="ARBA" id="ARBA00022691"/>
    </source>
</evidence>
<dbReference type="GeneTree" id="ENSGT00950000183142"/>
<keyword evidence="7" id="KW-0809">Transit peptide</keyword>
<keyword evidence="15" id="KW-1185">Reference proteome</keyword>
<keyword evidence="8" id="KW-0805">Transcription regulation</keyword>
<dbReference type="HOGENOM" id="CLU_1664620_0_0_1"/>
<keyword evidence="3 11" id="KW-0489">Methyltransferase</keyword>
<evidence type="ECO:0000256" key="3">
    <source>
        <dbReference type="ARBA" id="ARBA00022603"/>
    </source>
</evidence>
<feature type="binding site" evidence="11">
    <location>
        <position position="73"/>
    </location>
    <ligand>
        <name>S-adenosyl-L-methionine</name>
        <dbReference type="ChEBI" id="CHEBI:59789"/>
    </ligand>
</feature>
<comment type="caution">
    <text evidence="11">Lacks conserved residue(s) required for the propagation of feature annotation.</text>
</comment>
<keyword evidence="4 11" id="KW-0808">Transferase</keyword>
<dbReference type="KEGG" id="cpoc:100726959"/>
<keyword evidence="5 11" id="KW-0949">S-adenosyl-L-methionine</keyword>
<dbReference type="GO" id="GO:0006391">
    <property type="term" value="P:transcription initiation at mitochondrial promoter"/>
    <property type="evidence" value="ECO:0007669"/>
    <property type="project" value="TreeGrafter"/>
</dbReference>
<feature type="domain" description="Ribosomal RNA adenine methylase transferase N-terminal" evidence="13">
    <location>
        <begin position="81"/>
        <end position="276"/>
    </location>
</feature>
<dbReference type="EC" id="2.1.1.-" evidence="12"/>
<name>H0VN90_CAVPO</name>
<evidence type="ECO:0000256" key="8">
    <source>
        <dbReference type="ARBA" id="ARBA00023015"/>
    </source>
</evidence>
<dbReference type="SUPFAM" id="SSF53335">
    <property type="entry name" value="S-adenosyl-L-methionine-dependent methyltransferases"/>
    <property type="match status" value="1"/>
</dbReference>
<gene>
    <name evidence="14" type="primary">Tfb2m</name>
</gene>
<keyword evidence="2 12" id="KW-0698">rRNA processing</keyword>
<keyword evidence="9" id="KW-0496">Mitochondrion</keyword>
<dbReference type="PIRSF" id="PIRSF027833">
    <property type="entry name" value="MtTFB2"/>
    <property type="match status" value="1"/>
</dbReference>
<proteinExistence type="inferred from homology"/>
<protein>
    <recommendedName>
        <fullName evidence="12">rRNA adenine N(6)-methyltransferase</fullName>
        <ecNumber evidence="12">2.1.1.-</ecNumber>
    </recommendedName>
</protein>
<dbReference type="PANTHER" id="PTHR11727">
    <property type="entry name" value="DIMETHYLADENOSINE TRANSFERASE"/>
    <property type="match status" value="1"/>
</dbReference>
<accession>H0VN90</accession>
<dbReference type="Proteomes" id="UP000005447">
    <property type="component" value="Unassembled WGS sequence"/>
</dbReference>
<dbReference type="OMA" id="IFEVPWT"/>
<dbReference type="GO" id="GO:0005759">
    <property type="term" value="C:mitochondrial matrix"/>
    <property type="evidence" value="ECO:0007669"/>
    <property type="project" value="TreeGrafter"/>
</dbReference>
<organism evidence="14 15">
    <name type="scientific">Cavia porcellus</name>
    <name type="common">Guinea pig</name>
    <dbReference type="NCBI Taxonomy" id="10141"/>
    <lineage>
        <taxon>Eukaryota</taxon>
        <taxon>Metazoa</taxon>
        <taxon>Chordata</taxon>
        <taxon>Craniata</taxon>
        <taxon>Vertebrata</taxon>
        <taxon>Euteleostomi</taxon>
        <taxon>Mammalia</taxon>
        <taxon>Eutheria</taxon>
        <taxon>Euarchontoglires</taxon>
        <taxon>Glires</taxon>
        <taxon>Rodentia</taxon>
        <taxon>Hystricomorpha</taxon>
        <taxon>Caviidae</taxon>
        <taxon>Cavia</taxon>
    </lineage>
</organism>
<dbReference type="AlphaFoldDB" id="H0VN90"/>
<comment type="similarity">
    <text evidence="11 12">Belongs to the class I-like SAM-binding methyltransferase superfamily. rRNA adenine N(6)-methyltransferase family.</text>
</comment>
<dbReference type="GO" id="GO:0034246">
    <property type="term" value="F:mitochondrial transcription factor activity"/>
    <property type="evidence" value="ECO:0007669"/>
    <property type="project" value="TreeGrafter"/>
</dbReference>
<dbReference type="Bgee" id="ENSCPOG00000013225">
    <property type="expression patterns" value="Expressed in heart and 13 other cell types or tissues"/>
</dbReference>
<evidence type="ECO:0000313" key="15">
    <source>
        <dbReference type="Proteomes" id="UP000005447"/>
    </source>
</evidence>
<dbReference type="FunCoup" id="H0VN90">
    <property type="interactions" value="1298"/>
</dbReference>
<dbReference type="SMART" id="SM00650">
    <property type="entry name" value="rADc"/>
    <property type="match status" value="1"/>
</dbReference>
<dbReference type="InterPro" id="IPR029063">
    <property type="entry name" value="SAM-dependent_MTases_sf"/>
</dbReference>
<keyword evidence="10" id="KW-0804">Transcription</keyword>
<dbReference type="eggNOG" id="KOG0820">
    <property type="taxonomic scope" value="Eukaryota"/>
</dbReference>
<dbReference type="Gene3D" id="3.40.50.150">
    <property type="entry name" value="Vaccinia Virus protein VP39"/>
    <property type="match status" value="1"/>
</dbReference>